<comment type="caution">
    <text evidence="2">The sequence shown here is derived from an EMBL/GenBank/DDBJ whole genome shotgun (WGS) entry which is preliminary data.</text>
</comment>
<reference evidence="2 3" key="1">
    <citation type="submission" date="2016-07" db="EMBL/GenBank/DDBJ databases">
        <title>Pervasive Adenine N6-methylation of Active Genes in Fungi.</title>
        <authorList>
            <consortium name="DOE Joint Genome Institute"/>
            <person name="Mondo S.J."/>
            <person name="Dannebaum R.O."/>
            <person name="Kuo R.C."/>
            <person name="Labutti K."/>
            <person name="Haridas S."/>
            <person name="Kuo A."/>
            <person name="Salamov A."/>
            <person name="Ahrendt S.R."/>
            <person name="Lipzen A."/>
            <person name="Sullivan W."/>
            <person name="Andreopoulos W.B."/>
            <person name="Clum A."/>
            <person name="Lindquist E."/>
            <person name="Daum C."/>
            <person name="Ramamoorthy G.K."/>
            <person name="Gryganskyi A."/>
            <person name="Culley D."/>
            <person name="Magnuson J.K."/>
            <person name="James T.Y."/>
            <person name="O'Malley M.A."/>
            <person name="Stajich J.E."/>
            <person name="Spatafora J.W."/>
            <person name="Visel A."/>
            <person name="Grigoriev I.V."/>
        </authorList>
    </citation>
    <scope>NUCLEOTIDE SEQUENCE [LARGE SCALE GENOMIC DNA]</scope>
    <source>
        <strain evidence="2 3">NRRL 3116</strain>
    </source>
</reference>
<feature type="compositionally biased region" description="Low complexity" evidence="1">
    <location>
        <begin position="158"/>
        <end position="188"/>
    </location>
</feature>
<dbReference type="GeneID" id="33571800"/>
<feature type="region of interest" description="Disordered" evidence="1">
    <location>
        <begin position="158"/>
        <end position="195"/>
    </location>
</feature>
<feature type="compositionally biased region" description="Polar residues" evidence="1">
    <location>
        <begin position="379"/>
        <end position="394"/>
    </location>
</feature>
<feature type="region of interest" description="Disordered" evidence="1">
    <location>
        <begin position="378"/>
        <end position="442"/>
    </location>
</feature>
<dbReference type="STRING" id="64571.A0A1Y2GW00"/>
<feature type="compositionally biased region" description="Acidic residues" evidence="1">
    <location>
        <begin position="421"/>
        <end position="442"/>
    </location>
</feature>
<dbReference type="RefSeq" id="XP_021882762.1">
    <property type="nucleotide sequence ID" value="XM_022029957.1"/>
</dbReference>
<feature type="compositionally biased region" description="Acidic residues" evidence="1">
    <location>
        <begin position="458"/>
        <end position="480"/>
    </location>
</feature>
<protein>
    <submittedName>
        <fullName evidence="2">Uncharacterized protein</fullName>
    </submittedName>
</protein>
<sequence>MDTLTQDISGAHSSTSNITVTAQHKLLAACPCLNVKLHLAAEPEHDTILTGKELKLGLAGVSVEQKILCSLSISKDVATVRCLNCDQEVYTFQPSSSFVNLEPTSLAFLASSILFSPSNGIVVPSEGVVTGQDIDMRVKDPNYSKAFRLILAPTLTPTAPPSSASMRSASATTLPSSTPRPSSSPSLAQPSDAPLYRPHLERVRTLLDKELEANLNAQQQRTEARIEAFKSQQLLALRESIEITKKEKERLWKMIQERVAPPPPPQPSTPGTTDLGSQDGFPNASGSQYTLDVPNTLPIRLTNASRVEGAHSQFLDRRRSSVSDMAMSLQFREFDQRMASNSLRRQSIVPDLEITATTSTIDEPVDLTLTNTAANAATSSMANESQADALNPETSSPSSKSKKKVTISDTIRRVSIVEPQNVEENDIEGLNGDDGEVDGEEDEEGVVFDMDEELGFDEDEEQVSSDMDAEDDDQGLDSENDSTGAAVTSNGKSNGIAITDPSRGSLPKSGMVVGSLRAKYLRRQRGLEQRHRQSIDDDDFDEEFDEDDNDNSAAHPGAAMFGTSLPIQIQPRSANIKPAPPAARTTSTLATSLAIPPSSTPAAAMLQRRLSRAYGADIMAENSNISHSATAARSLTSAFTGSFMEGGVGIGSTTSSSFVPPITGTAPGSMMIDPLMLLEEDNDNDDVRGDSRSRRRRQSFSAINHRRDLEKHQDQQQQQQADSVSKNGSYQVDFEPPHLYSARTYVGSTPWEMPTRVTVKSGGMQREGTHLDREIALEMAKELELERQELELERQEQEETHEASSAKTNPIATLRTVDRIDEGQEDEEDDTLRTE</sequence>
<feature type="compositionally biased region" description="Basic and acidic residues" evidence="1">
    <location>
        <begin position="705"/>
        <end position="714"/>
    </location>
</feature>
<dbReference type="Proteomes" id="UP000193648">
    <property type="component" value="Unassembled WGS sequence"/>
</dbReference>
<feature type="compositionally biased region" description="Basic and acidic residues" evidence="1">
    <location>
        <begin position="792"/>
        <end position="804"/>
    </location>
</feature>
<name>A0A1Y2GW00_9FUNG</name>
<feature type="region of interest" description="Disordered" evidence="1">
    <location>
        <begin position="681"/>
        <end position="734"/>
    </location>
</feature>
<dbReference type="AlphaFoldDB" id="A0A1Y2GW00"/>
<dbReference type="OrthoDB" id="5564103at2759"/>
<feature type="compositionally biased region" description="Polar residues" evidence="1">
    <location>
        <begin position="481"/>
        <end position="493"/>
    </location>
</feature>
<dbReference type="InParanoid" id="A0A1Y2GW00"/>
<feature type="compositionally biased region" description="Acidic residues" evidence="1">
    <location>
        <begin position="536"/>
        <end position="550"/>
    </location>
</feature>
<feature type="region of interest" description="Disordered" evidence="1">
    <location>
        <begin position="258"/>
        <end position="292"/>
    </location>
</feature>
<feature type="compositionally biased region" description="Polar residues" evidence="1">
    <location>
        <begin position="721"/>
        <end position="730"/>
    </location>
</feature>
<evidence type="ECO:0000313" key="2">
    <source>
        <dbReference type="EMBL" id="ORZ20853.1"/>
    </source>
</evidence>
<feature type="region of interest" description="Disordered" evidence="1">
    <location>
        <begin position="458"/>
        <end position="510"/>
    </location>
</feature>
<feature type="compositionally biased region" description="Basic and acidic residues" evidence="1">
    <location>
        <begin position="525"/>
        <end position="535"/>
    </location>
</feature>
<feature type="region of interest" description="Disordered" evidence="1">
    <location>
        <begin position="523"/>
        <end position="558"/>
    </location>
</feature>
<feature type="compositionally biased region" description="Acidic residues" evidence="1">
    <location>
        <begin position="823"/>
        <end position="835"/>
    </location>
</feature>
<feature type="region of interest" description="Disordered" evidence="1">
    <location>
        <begin position="792"/>
        <end position="835"/>
    </location>
</feature>
<proteinExistence type="predicted"/>
<gene>
    <name evidence="2" type="ORF">BCR41DRAFT_420904</name>
</gene>
<organism evidence="2 3">
    <name type="scientific">Lobosporangium transversale</name>
    <dbReference type="NCBI Taxonomy" id="64571"/>
    <lineage>
        <taxon>Eukaryota</taxon>
        <taxon>Fungi</taxon>
        <taxon>Fungi incertae sedis</taxon>
        <taxon>Mucoromycota</taxon>
        <taxon>Mortierellomycotina</taxon>
        <taxon>Mortierellomycetes</taxon>
        <taxon>Mortierellales</taxon>
        <taxon>Mortierellaceae</taxon>
        <taxon>Lobosporangium</taxon>
    </lineage>
</organism>
<evidence type="ECO:0000313" key="3">
    <source>
        <dbReference type="Proteomes" id="UP000193648"/>
    </source>
</evidence>
<dbReference type="EMBL" id="MCFF01000012">
    <property type="protein sequence ID" value="ORZ20853.1"/>
    <property type="molecule type" value="Genomic_DNA"/>
</dbReference>
<keyword evidence="3" id="KW-1185">Reference proteome</keyword>
<accession>A0A1Y2GW00</accession>
<evidence type="ECO:0000256" key="1">
    <source>
        <dbReference type="SAM" id="MobiDB-lite"/>
    </source>
</evidence>